<evidence type="ECO:0000313" key="1">
    <source>
        <dbReference type="EMBL" id="MFD1462977.1"/>
    </source>
</evidence>
<proteinExistence type="predicted"/>
<reference evidence="2" key="1">
    <citation type="journal article" date="2019" name="Int. J. Syst. Evol. Microbiol.">
        <title>The Global Catalogue of Microorganisms (GCM) 10K type strain sequencing project: providing services to taxonomists for standard genome sequencing and annotation.</title>
        <authorList>
            <consortium name="The Broad Institute Genomics Platform"/>
            <consortium name="The Broad Institute Genome Sequencing Center for Infectious Disease"/>
            <person name="Wu L."/>
            <person name="Ma J."/>
        </authorList>
    </citation>
    <scope>NUCLEOTIDE SEQUENCE [LARGE SCALE GENOMIC DNA]</scope>
    <source>
        <strain evidence="2">CCM 9147</strain>
    </source>
</reference>
<evidence type="ECO:0000313" key="2">
    <source>
        <dbReference type="Proteomes" id="UP001597340"/>
    </source>
</evidence>
<gene>
    <name evidence="1" type="ORF">ACFQ5D_16610</name>
</gene>
<keyword evidence="2" id="KW-1185">Reference proteome</keyword>
<comment type="caution">
    <text evidence="1">The sequence shown here is derived from an EMBL/GenBank/DDBJ whole genome shotgun (WGS) entry which is preliminary data.</text>
</comment>
<organism evidence="1 2">
    <name type="scientific">Paenibacillus farraposensis</name>
    <dbReference type="NCBI Taxonomy" id="2807095"/>
    <lineage>
        <taxon>Bacteria</taxon>
        <taxon>Bacillati</taxon>
        <taxon>Bacillota</taxon>
        <taxon>Bacilli</taxon>
        <taxon>Bacillales</taxon>
        <taxon>Paenibacillaceae</taxon>
        <taxon>Paenibacillus</taxon>
    </lineage>
</organism>
<dbReference type="RefSeq" id="WP_229525805.1">
    <property type="nucleotide sequence ID" value="NZ_JAFFQR010000105.1"/>
</dbReference>
<sequence length="45" mass="5053">MSSRPLTPPYVPFGIRRFNRLSAVGEDARTVQGSHNILPVQAFRL</sequence>
<dbReference type="Proteomes" id="UP001597340">
    <property type="component" value="Unassembled WGS sequence"/>
</dbReference>
<accession>A0ABW4DE81</accession>
<name>A0ABW4DE81_9BACL</name>
<protein>
    <submittedName>
        <fullName evidence="1">Uncharacterized protein</fullName>
    </submittedName>
</protein>
<dbReference type="EMBL" id="JBHTNZ010000025">
    <property type="protein sequence ID" value="MFD1462977.1"/>
    <property type="molecule type" value="Genomic_DNA"/>
</dbReference>